<evidence type="ECO:0000313" key="3">
    <source>
        <dbReference type="Proteomes" id="UP001597295"/>
    </source>
</evidence>
<feature type="compositionally biased region" description="Low complexity" evidence="1">
    <location>
        <begin position="673"/>
        <end position="683"/>
    </location>
</feature>
<name>A0ABW5DWZ2_9PROT</name>
<dbReference type="PIRSF" id="PIRSF034586">
    <property type="entry name" value="Vir_effector_SfrC"/>
    <property type="match status" value="1"/>
</dbReference>
<dbReference type="EMBL" id="JBHUIP010000014">
    <property type="protein sequence ID" value="MFD2265035.1"/>
    <property type="molecule type" value="Genomic_DNA"/>
</dbReference>
<proteinExistence type="predicted"/>
<comment type="caution">
    <text evidence="2">The sequence shown here is derived from an EMBL/GenBank/DDBJ whole genome shotgun (WGS) entry which is preliminary data.</text>
</comment>
<dbReference type="Proteomes" id="UP001597295">
    <property type="component" value="Unassembled WGS sequence"/>
</dbReference>
<evidence type="ECO:0000256" key="1">
    <source>
        <dbReference type="SAM" id="MobiDB-lite"/>
    </source>
</evidence>
<dbReference type="Pfam" id="PF10139">
    <property type="entry name" value="Virul_Fac"/>
    <property type="match status" value="1"/>
</dbReference>
<dbReference type="RefSeq" id="WP_379878202.1">
    <property type="nucleotide sequence ID" value="NZ_JBHUIP010000014.1"/>
</dbReference>
<sequence length="891" mass="97315">MSIDNLPSAAQGLGRAASEARAWVGDIAPVAGSVANEAHALITTTRRAENLGRRLSGAAGRRPCVGVFGPSQAGKSYLVSALARRPGSTLICDFAGTPKDFLRDINPPGDRESTGLVTRFTTARSGTVDPAFPVELRLLSETDIVKILANAYFSDFDANNLKIAAPNEAALRAVIAAAEAEAAPASVAAHLDEIVLFDLGEYFERYFPARIETLRQTSYWEALIRLGGRLSLAGRARLYAPLWGGIAELTSLFLHLAQGLEQLGHAPEARAAIDALVPREASIIDVFTLKRLRTPEDAADTIAVQPLLASGAGGAVRLPRALLASLVAELKIVMTETAWPFLGQTDLLDFPGARSREKMIEIASDAEEQVEQVRGLLLRGKIAYLFQRFTEERELTAMLLCMPNNPAEVKDLAAMVRGWIGLTHGDTPAERASVRNALFLVLTKFDLEFIEKGGETSETRKGKWDRRLYASFLELYGRDGWPADWDGKPFANTLFLRNPGMKQEHLMSYAEIKRLPDGSEHLVEGGIAPAKAPVVAEYRDAFLTSEITAKHFANREAVWEAALSPNDGGISFLVDRLTNTIDERLKAKQIGERLSEQARVLHSQFRRFYHADDDAGRKEKDLAIQALRRDLFRQVDPQQYKPFLRLIAAMALEDRESRECFLTVAVPKQEPAAAEAPAAASDPWADDPWAEAPAAPVAAPAPKPVVLQDRPAHFARDLMNLWADKLRRLPQAAAGFGISGRIIEDMASEMIVGANRLNLGGAIADVVRRQTQAANVRWDDVADRAANLANGILNDFVADLGFGVLPAGERPKRPKSDLPIFAPPPIFQGLPSLGDHRQRLELDYFLDWATGLHRLALDNVSFGGGREIDDVGNARLGRILDALNPILTRVA</sequence>
<gene>
    <name evidence="2" type="ORF">ACFSM5_19175</name>
</gene>
<keyword evidence="3" id="KW-1185">Reference proteome</keyword>
<evidence type="ECO:0000313" key="2">
    <source>
        <dbReference type="EMBL" id="MFD2265035.1"/>
    </source>
</evidence>
<accession>A0ABW5DWZ2</accession>
<reference evidence="3" key="1">
    <citation type="journal article" date="2019" name="Int. J. Syst. Evol. Microbiol.">
        <title>The Global Catalogue of Microorganisms (GCM) 10K type strain sequencing project: providing services to taxonomists for standard genome sequencing and annotation.</title>
        <authorList>
            <consortium name="The Broad Institute Genomics Platform"/>
            <consortium name="The Broad Institute Genome Sequencing Center for Infectious Disease"/>
            <person name="Wu L."/>
            <person name="Ma J."/>
        </authorList>
    </citation>
    <scope>NUCLEOTIDE SEQUENCE [LARGE SCALE GENOMIC DNA]</scope>
    <source>
        <strain evidence="3">CGMCC 1.19062</strain>
    </source>
</reference>
<feature type="region of interest" description="Disordered" evidence="1">
    <location>
        <begin position="673"/>
        <end position="697"/>
    </location>
</feature>
<protein>
    <submittedName>
        <fullName evidence="2">Virulence factor SrfC family protein</fullName>
    </submittedName>
</protein>
<dbReference type="InterPro" id="IPR017030">
    <property type="entry name" value="Vir_effector_SfrC"/>
</dbReference>
<organism evidence="2 3">
    <name type="scientific">Lacibacterium aquatile</name>
    <dbReference type="NCBI Taxonomy" id="1168082"/>
    <lineage>
        <taxon>Bacteria</taxon>
        <taxon>Pseudomonadati</taxon>
        <taxon>Pseudomonadota</taxon>
        <taxon>Alphaproteobacteria</taxon>
        <taxon>Rhodospirillales</taxon>
        <taxon>Rhodospirillaceae</taxon>
    </lineage>
</organism>